<feature type="chain" id="PRO_5045993734" evidence="1">
    <location>
        <begin position="23"/>
        <end position="776"/>
    </location>
</feature>
<dbReference type="Proteomes" id="UP000812277">
    <property type="component" value="Unassembled WGS sequence"/>
</dbReference>
<proteinExistence type="predicted"/>
<reference evidence="2 3" key="1">
    <citation type="submission" date="2021-07" db="EMBL/GenBank/DDBJ databases">
        <title>Paenibacillus radiodurans sp. nov., isolated from the southeastern edge of Tengger Desert.</title>
        <authorList>
            <person name="Zhang G."/>
        </authorList>
    </citation>
    <scope>NUCLEOTIDE SEQUENCE [LARGE SCALE GENOMIC DNA]</scope>
    <source>
        <strain evidence="2 3">DT7-4</strain>
    </source>
</reference>
<dbReference type="RefSeq" id="WP_219875164.1">
    <property type="nucleotide sequence ID" value="NZ_JAHZIJ010000031.1"/>
</dbReference>
<evidence type="ECO:0000313" key="2">
    <source>
        <dbReference type="EMBL" id="MBW7477784.1"/>
    </source>
</evidence>
<protein>
    <submittedName>
        <fullName evidence="2">Uncharacterized protein</fullName>
    </submittedName>
</protein>
<keyword evidence="3" id="KW-1185">Reference proteome</keyword>
<accession>A0ABS7DCW7</accession>
<evidence type="ECO:0000256" key="1">
    <source>
        <dbReference type="SAM" id="SignalP"/>
    </source>
</evidence>
<dbReference type="EMBL" id="JAHZIJ010000031">
    <property type="protein sequence ID" value="MBW7477784.1"/>
    <property type="molecule type" value="Genomic_DNA"/>
</dbReference>
<comment type="caution">
    <text evidence="2">The sequence shown here is derived from an EMBL/GenBank/DDBJ whole genome shotgun (WGS) entry which is preliminary data.</text>
</comment>
<keyword evidence="1" id="KW-0732">Signal</keyword>
<evidence type="ECO:0000313" key="3">
    <source>
        <dbReference type="Proteomes" id="UP000812277"/>
    </source>
</evidence>
<organism evidence="2 3">
    <name type="scientific">Paenibacillus oenotherae</name>
    <dbReference type="NCBI Taxonomy" id="1435645"/>
    <lineage>
        <taxon>Bacteria</taxon>
        <taxon>Bacillati</taxon>
        <taxon>Bacillota</taxon>
        <taxon>Bacilli</taxon>
        <taxon>Bacillales</taxon>
        <taxon>Paenibacillaceae</taxon>
        <taxon>Paenibacillus</taxon>
    </lineage>
</organism>
<sequence length="776" mass="81618">MRKLSIALVCLFLLGGAFSAFPAGVAAAGAALKPVKAFTKGEQYMILTFPERLTAEHQYVPLLKSGFSIDLPGYSVTLATASGSEVVLFLNKPLVGVDSVNIHIDQGVVRSVDGHAHNPTINGFKMITPQGKLALKQTLDPSGAGTTIQSVVKYLQAHPGGNIVGASGIDSADVRYLLSLMDLGEVNKDELMDAIEWARQYTDSTRGTAEARQELAGKMAAAQAVADQASATQREVDIAGVELQNGVNHFIQLLSTYTPPVMLSQPVSIIPKAGTMIADNIINEAEIQSIQGPNQPLSAFDPQFVVTLQKNPYNTAEYAAGDVIHVILGQSGVDLAYTLSASDIEAINDNIGPSEHAAVTIDARSFFLNPALGDEEFTPRVYVERAGQTISSMPRSAAHAVTVSRNPVILSHSTGYVEIGSPVTAAISKAGTVYLVPAEAVINSEADLQAQSYSEATAAAANETVSLSTDGTSIGSSYKLYAVDHSGQLSAPSAAVTITAAPANYLNARGTHPHVEVDGNIVYVPAGMDAAALKSHLVTTYSFDVVPSEADLTPVGGTEIVTNAMKVAVNGEALELFDIRIQKAAASFSDIIDALSEYGIDAIKLTADIVDTSAVMEIEYWVNFRSSVPHSLTVGGLRIEEDAVVTKDDTVTVIADVGSDDDRLAGAVAYNSIADEVLMDTRAGFIAGPLRRSESNPEIYVNPINIAVIGDLDGWYNASSDSSIGKIYVAADIPTAVEIIIPSHPLNLYGDNRVLTGYPITGTLNGTLSGVTITTP</sequence>
<name>A0ABS7DCW7_9BACL</name>
<dbReference type="Gene3D" id="1.20.1270.90">
    <property type="entry name" value="AF1782-like"/>
    <property type="match status" value="1"/>
</dbReference>
<feature type="signal peptide" evidence="1">
    <location>
        <begin position="1"/>
        <end position="22"/>
    </location>
</feature>
<gene>
    <name evidence="2" type="ORF">K0T92_24035</name>
</gene>